<evidence type="ECO:0000256" key="1">
    <source>
        <dbReference type="SAM" id="MobiDB-lite"/>
    </source>
</evidence>
<dbReference type="InterPro" id="IPR006594">
    <property type="entry name" value="LisH"/>
</dbReference>
<feature type="compositionally biased region" description="Basic and acidic residues" evidence="1">
    <location>
        <begin position="1691"/>
        <end position="1714"/>
    </location>
</feature>
<feature type="compositionally biased region" description="Basic and acidic residues" evidence="1">
    <location>
        <begin position="1560"/>
        <end position="1575"/>
    </location>
</feature>
<feature type="region of interest" description="Disordered" evidence="1">
    <location>
        <begin position="1546"/>
        <end position="1669"/>
    </location>
</feature>
<feature type="compositionally biased region" description="Basic and acidic residues" evidence="1">
    <location>
        <begin position="1643"/>
        <end position="1653"/>
    </location>
</feature>
<dbReference type="PROSITE" id="PS50896">
    <property type="entry name" value="LISH"/>
    <property type="match status" value="1"/>
</dbReference>
<feature type="compositionally biased region" description="Basic residues" evidence="1">
    <location>
        <begin position="1607"/>
        <end position="1620"/>
    </location>
</feature>
<feature type="region of interest" description="Disordered" evidence="1">
    <location>
        <begin position="1073"/>
        <end position="1093"/>
    </location>
</feature>
<feature type="compositionally biased region" description="Low complexity" evidence="1">
    <location>
        <begin position="1075"/>
        <end position="1089"/>
    </location>
</feature>
<feature type="region of interest" description="Disordered" evidence="1">
    <location>
        <begin position="875"/>
        <end position="903"/>
    </location>
</feature>
<organism evidence="2 3">
    <name type="scientific">Aphis glycines</name>
    <name type="common">Soybean aphid</name>
    <dbReference type="NCBI Taxonomy" id="307491"/>
    <lineage>
        <taxon>Eukaryota</taxon>
        <taxon>Metazoa</taxon>
        <taxon>Ecdysozoa</taxon>
        <taxon>Arthropoda</taxon>
        <taxon>Hexapoda</taxon>
        <taxon>Insecta</taxon>
        <taxon>Pterygota</taxon>
        <taxon>Neoptera</taxon>
        <taxon>Paraneoptera</taxon>
        <taxon>Hemiptera</taxon>
        <taxon>Sternorrhyncha</taxon>
        <taxon>Aphidomorpha</taxon>
        <taxon>Aphidoidea</taxon>
        <taxon>Aphididae</taxon>
        <taxon>Aphidini</taxon>
        <taxon>Aphis</taxon>
        <taxon>Aphis</taxon>
    </lineage>
</organism>
<dbReference type="EMBL" id="VYZN01000025">
    <property type="protein sequence ID" value="KAE9535994.1"/>
    <property type="molecule type" value="Genomic_DNA"/>
</dbReference>
<dbReference type="OrthoDB" id="6287635at2759"/>
<accession>A0A6G0TP73</accession>
<name>A0A6G0TP73_APHGL</name>
<protein>
    <submittedName>
        <fullName evidence="2">Uncharacterized protein</fullName>
    </submittedName>
</protein>
<sequence length="1750" mass="200385">MEPLMPSEVARLVYGYLKKEKNEDAAECFLKSSPHLTECFQMFKAKRNFNIKVNGFNLHDIFDNFGTMCTMIEKRIPETCESKTLLEKLQYLLDTNHIPMKEDKFVVTKLNMVDKCVGNTVNTKDQSTYTNIEATRSISEELLEIPSFTEVITNNVSKTIDIDPVNNETTMTQSIENNTSTMTFSKFDEDKESKIFQINKQICSTPAKKNEETKLNIESVPQFSPKNIHNLISSDHTEYQQIPEATSLDSMPGLSKEDRIKDSSVIIDTGELVDTFLNDQSLLEKIADTINKSFEAQKETDNVLESKVLDPPTLEKALDSTQSDPQIKNILDEFLVFNVDNTDTGKRTSNDDQLDSIKSRLRSARKKDDVPSKLKKNNFNIPKHIAYGNEECTKVDNNIVLIHEGNMRTTVFENYDLLSNQLVLQSSDSYNFDSSKIESGEDYLAKADYVKIAPKITPMLKTHQAPEKHIFPKRRRQSLEVFGIRSKFRRSNITRQLPVQAPKSIIIEVPNQNSFETQEKNHNEINDIIRLPEVSSKVNDIIVHDTPDDRLKPPKNKSMSTPRRRSTHIRCLDFSTPQPKSMTQTQARSKLFCDTPKRLEKCLEEPSSSPLPKLQADWGSVNGFESMIKKDSIKHWDSDIREMVGAGILTSDADGRKTRKKKTPRKKIKPANVQNNSVVLLEEQKKSDNISTKANGLLINVSNISESISYDSNVQDSNKQLLDIQTPLKEHIEFPSSLETSKNVEEEFKQTSIKSESLNNLNDQRLLHTQNEFPISLETPDKITELSRELFNQQPQTLSDSLKSINDEKSIKKQNEFSISLETPEKTIELYTEQPPVKSDSLKNDNEKSLNKENEFMMSLETPDKITEFNNKQLSIKSDSSKSQNSTQINPEQSHANDQKNNQNQLINSSILNTTPEMKNLENDSNFLKSINNHNCSLPEKKSNEPIKHLNVQGLFDQSDTNNSSTLNSPVKCINIEPVKSHIVETPYKCDDAAAVDVPETPISKMIREYDPSKMITPLPCTPEHYDDSLTETPLTKVFRETSYLNRPPISPFPPTPGNSMSIDTLIVPPEQDNFKTSNNTNCKTNSSNELSTQPIQTTNYESSTNIKKNKIESTPLKSKLKITNKSKVKKEVKIKNIEVKKNQVYESIKVELFGSEILTSPETNELKTNEQHKPIIINKKPQAEEKKSGFKPIPKRKSIESTSVVNVNSNENHLSNELNMQPIKTSFIKPIIAQCKNNNDNTSEKVKKTVSKKIKNSMVHFDDPVEKFFKLSKSPTLGKSKIKNTDKIQTKTMLNDNSEQLIGLNKYLNKTSPTVCDYSPKEKNIKTIEHAVKTSKLNNSDSNINYSKMYNVDKSSKNISTIYVSNETKTNEMNNQNIKLSQNCISDINKVSNKKEKNTVHNKSTVSLEFVQTLSMDNNISNPNYISENKMNTSLDKSESSVVNYNSSVNNTSCVTVTHDEKLNVQINKICDPLNNIEYLKKPKVYEVITEDGEHEMVYLNVSEIFTFLDIPSELNNVQPSDSIASPLITTNKILDITPKTESGELEDEELLMPVTSTPKDDVVIKNEKDDKNRRSPSFWDDSVHNYPIKHRDDRHRDSNRWQNKTYHKYDKKHRSNKSRYHDDRSQFDNRNHFQRNHHQNMKREFKEDSVKDKHRFKHKDEKRRSYHDYSKGRNWVEENERFSIPQRMSHNDLQKSNRSEDIVKKATKRPADRSVYNKTPAKVSKVEHQRLLKNVDVDDFLSVVHGQK</sequence>
<gene>
    <name evidence="2" type="ORF">AGLY_007895</name>
</gene>
<feature type="compositionally biased region" description="Low complexity" evidence="1">
    <location>
        <begin position="875"/>
        <end position="888"/>
    </location>
</feature>
<feature type="region of interest" description="Disordered" evidence="1">
    <location>
        <begin position="544"/>
        <end position="566"/>
    </location>
</feature>
<feature type="compositionally biased region" description="Basic and acidic residues" evidence="1">
    <location>
        <begin position="1591"/>
        <end position="1601"/>
    </location>
</feature>
<feature type="compositionally biased region" description="Polar residues" evidence="1">
    <location>
        <begin position="889"/>
        <end position="903"/>
    </location>
</feature>
<keyword evidence="3" id="KW-1185">Reference proteome</keyword>
<evidence type="ECO:0000313" key="3">
    <source>
        <dbReference type="Proteomes" id="UP000475862"/>
    </source>
</evidence>
<feature type="region of interest" description="Disordered" evidence="1">
    <location>
        <begin position="1691"/>
        <end position="1727"/>
    </location>
</feature>
<evidence type="ECO:0000313" key="2">
    <source>
        <dbReference type="EMBL" id="KAE9535994.1"/>
    </source>
</evidence>
<dbReference type="Proteomes" id="UP000475862">
    <property type="component" value="Unassembled WGS sequence"/>
</dbReference>
<feature type="compositionally biased region" description="Basic and acidic residues" evidence="1">
    <location>
        <begin position="1660"/>
        <end position="1669"/>
    </location>
</feature>
<comment type="caution">
    <text evidence="2">The sequence shown here is derived from an EMBL/GenBank/DDBJ whole genome shotgun (WGS) entry which is preliminary data.</text>
</comment>
<proteinExistence type="predicted"/>
<reference evidence="2 3" key="1">
    <citation type="submission" date="2019-08" db="EMBL/GenBank/DDBJ databases">
        <title>The genome of the soybean aphid Biotype 1, its phylome, world population structure and adaptation to the North American continent.</title>
        <authorList>
            <person name="Giordano R."/>
            <person name="Donthu R.K."/>
            <person name="Hernandez A.G."/>
            <person name="Wright C.L."/>
            <person name="Zimin A.V."/>
        </authorList>
    </citation>
    <scope>NUCLEOTIDE SEQUENCE [LARGE SCALE GENOMIC DNA]</scope>
    <source>
        <tissue evidence="2">Whole aphids</tissue>
    </source>
</reference>
<feature type="compositionally biased region" description="Basic and acidic residues" evidence="1">
    <location>
        <begin position="1621"/>
        <end position="1633"/>
    </location>
</feature>